<reference evidence="3" key="1">
    <citation type="submission" date="2021-01" db="EMBL/GenBank/DDBJ databases">
        <authorList>
            <person name="Corre E."/>
            <person name="Pelletier E."/>
            <person name="Niang G."/>
            <person name="Scheremetjew M."/>
            <person name="Finn R."/>
            <person name="Kale V."/>
            <person name="Holt S."/>
            <person name="Cochrane G."/>
            <person name="Meng A."/>
            <person name="Brown T."/>
            <person name="Cohen L."/>
        </authorList>
    </citation>
    <scope>NUCLEOTIDE SEQUENCE</scope>
    <source>
        <strain evidence="3">CCMP1452</strain>
    </source>
</reference>
<organism evidence="3">
    <name type="scientific">Eucampia antarctica</name>
    <dbReference type="NCBI Taxonomy" id="49252"/>
    <lineage>
        <taxon>Eukaryota</taxon>
        <taxon>Sar</taxon>
        <taxon>Stramenopiles</taxon>
        <taxon>Ochrophyta</taxon>
        <taxon>Bacillariophyta</taxon>
        <taxon>Mediophyceae</taxon>
        <taxon>Biddulphiophycidae</taxon>
        <taxon>Hemiaulales</taxon>
        <taxon>Hemiaulaceae</taxon>
        <taxon>Eucampia</taxon>
    </lineage>
</organism>
<evidence type="ECO:0000256" key="1">
    <source>
        <dbReference type="SAM" id="MobiDB-lite"/>
    </source>
</evidence>
<dbReference type="EMBL" id="HBHI01023045">
    <property type="protein sequence ID" value="CAD9688899.1"/>
    <property type="molecule type" value="Transcribed_RNA"/>
</dbReference>
<feature type="compositionally biased region" description="Polar residues" evidence="1">
    <location>
        <begin position="124"/>
        <end position="135"/>
    </location>
</feature>
<protein>
    <submittedName>
        <fullName evidence="3">Uncharacterized protein</fullName>
    </submittedName>
</protein>
<evidence type="ECO:0000313" key="3">
    <source>
        <dbReference type="EMBL" id="CAD9688899.1"/>
    </source>
</evidence>
<sequence length="161" mass="17804">MNRLTIALAFLCVAVSSAFTVPSTIKHFALKSTALNGLMTRDEMDVIINKGHHCEEGECSIDDVSDLISQLQDQQHLLSDRIKEMDTMIKSLDNSNENDSRNVDEVRETVRSIFRLFAISDQASGNDYPSLSRPTGFSGEVGDGPTDAYKSLNPKPWKPSP</sequence>
<evidence type="ECO:0000256" key="2">
    <source>
        <dbReference type="SAM" id="SignalP"/>
    </source>
</evidence>
<feature type="signal peptide" evidence="2">
    <location>
        <begin position="1"/>
        <end position="18"/>
    </location>
</feature>
<gene>
    <name evidence="3" type="ORF">EANT1437_LOCUS11848</name>
</gene>
<feature type="region of interest" description="Disordered" evidence="1">
    <location>
        <begin position="124"/>
        <end position="161"/>
    </location>
</feature>
<proteinExistence type="predicted"/>
<accession>A0A7S2S3Y4</accession>
<dbReference type="AlphaFoldDB" id="A0A7S2S3Y4"/>
<keyword evidence="2" id="KW-0732">Signal</keyword>
<feature type="chain" id="PRO_5030952089" evidence="2">
    <location>
        <begin position="19"/>
        <end position="161"/>
    </location>
</feature>
<name>A0A7S2S3Y4_9STRA</name>